<keyword evidence="3" id="KW-1185">Reference proteome</keyword>
<sequence>MFVKLWESHHSLSNARHLHQHWRAVAATRLRLSSAHEPHQHVSTHPCALSLVSSFLVHALAHLRSAPVLTRPYMSPALVLVRTLPFSPFSLCDRLHALAHLSRTSLVAPFTCPCSCNSRALAFDSSRTRTRTRAPAHPTSSCPCPLVRAASWSFPWHCPLVPLTFLTLSLALAPRSQFLSHPPPCAPLWHAFSLPRALGSSSVPSRYLHVLVLHSRALPALSHTFSLLSMRILLFSRVLVGGGDHGREKTEEVVGMSRRGRGREAGEAAAVAGKRGAFGTLSLGSQIVCASKSFLQVATESGDDVDDGRVVPTAPETAPSSRARPTPG</sequence>
<dbReference type="EMBL" id="SEOQ01000028">
    <property type="protein sequence ID" value="TFY71998.1"/>
    <property type="molecule type" value="Genomic_DNA"/>
</dbReference>
<dbReference type="AlphaFoldDB" id="A0A4Y9ZE04"/>
<comment type="caution">
    <text evidence="2">The sequence shown here is derived from an EMBL/GenBank/DDBJ whole genome shotgun (WGS) entry which is preliminary data.</text>
</comment>
<evidence type="ECO:0000313" key="2">
    <source>
        <dbReference type="EMBL" id="TFY71998.1"/>
    </source>
</evidence>
<dbReference type="Proteomes" id="UP000298327">
    <property type="component" value="Unassembled WGS sequence"/>
</dbReference>
<gene>
    <name evidence="2" type="ORF">EVG20_g980</name>
</gene>
<proteinExistence type="predicted"/>
<feature type="region of interest" description="Disordered" evidence="1">
    <location>
        <begin position="300"/>
        <end position="328"/>
    </location>
</feature>
<accession>A0A4Y9ZE04</accession>
<reference evidence="2 3" key="1">
    <citation type="submission" date="2019-02" db="EMBL/GenBank/DDBJ databases">
        <title>Genome sequencing of the rare red list fungi Dentipellis fragilis.</title>
        <authorList>
            <person name="Buettner E."/>
            <person name="Kellner H."/>
        </authorList>
    </citation>
    <scope>NUCLEOTIDE SEQUENCE [LARGE SCALE GENOMIC DNA]</scope>
    <source>
        <strain evidence="2 3">DSM 105465</strain>
    </source>
</reference>
<protein>
    <submittedName>
        <fullName evidence="2">Uncharacterized protein</fullName>
    </submittedName>
</protein>
<evidence type="ECO:0000256" key="1">
    <source>
        <dbReference type="SAM" id="MobiDB-lite"/>
    </source>
</evidence>
<name>A0A4Y9ZE04_9AGAM</name>
<organism evidence="2 3">
    <name type="scientific">Dentipellis fragilis</name>
    <dbReference type="NCBI Taxonomy" id="205917"/>
    <lineage>
        <taxon>Eukaryota</taxon>
        <taxon>Fungi</taxon>
        <taxon>Dikarya</taxon>
        <taxon>Basidiomycota</taxon>
        <taxon>Agaricomycotina</taxon>
        <taxon>Agaricomycetes</taxon>
        <taxon>Russulales</taxon>
        <taxon>Hericiaceae</taxon>
        <taxon>Dentipellis</taxon>
    </lineage>
</organism>
<evidence type="ECO:0000313" key="3">
    <source>
        <dbReference type="Proteomes" id="UP000298327"/>
    </source>
</evidence>